<evidence type="ECO:0008006" key="4">
    <source>
        <dbReference type="Google" id="ProtNLM"/>
    </source>
</evidence>
<evidence type="ECO:0000313" key="3">
    <source>
        <dbReference type="Proteomes" id="UP000001887"/>
    </source>
</evidence>
<evidence type="ECO:0000256" key="1">
    <source>
        <dbReference type="SAM" id="Phobius"/>
    </source>
</evidence>
<evidence type="ECO:0000313" key="2">
    <source>
        <dbReference type="EMBL" id="ADB18828.1"/>
    </source>
</evidence>
<feature type="transmembrane region" description="Helical" evidence="1">
    <location>
        <begin position="105"/>
        <end position="128"/>
    </location>
</feature>
<name>D2R3X9_PIRSD</name>
<reference evidence="2 3" key="1">
    <citation type="journal article" date="2009" name="Stand. Genomic Sci.">
        <title>Complete genome sequence of Pirellula staleyi type strain (ATCC 27377).</title>
        <authorList>
            <person name="Clum A."/>
            <person name="Tindall B.J."/>
            <person name="Sikorski J."/>
            <person name="Ivanova N."/>
            <person name="Mavrommatis K."/>
            <person name="Lucas S."/>
            <person name="Glavina del Rio T."/>
            <person name="Nolan M."/>
            <person name="Chen F."/>
            <person name="Tice H."/>
            <person name="Pitluck S."/>
            <person name="Cheng J.F."/>
            <person name="Chertkov O."/>
            <person name="Brettin T."/>
            <person name="Han C."/>
            <person name="Detter J.C."/>
            <person name="Kuske C."/>
            <person name="Bruce D."/>
            <person name="Goodwin L."/>
            <person name="Ovchinikova G."/>
            <person name="Pati A."/>
            <person name="Mikhailova N."/>
            <person name="Chen A."/>
            <person name="Palaniappan K."/>
            <person name="Land M."/>
            <person name="Hauser L."/>
            <person name="Chang Y.J."/>
            <person name="Jeffries C.D."/>
            <person name="Chain P."/>
            <person name="Rohde M."/>
            <person name="Goker M."/>
            <person name="Bristow J."/>
            <person name="Eisen J.A."/>
            <person name="Markowitz V."/>
            <person name="Hugenholtz P."/>
            <person name="Kyrpides N.C."/>
            <person name="Klenk H.P."/>
            <person name="Lapidus A."/>
        </authorList>
    </citation>
    <scope>NUCLEOTIDE SEQUENCE [LARGE SCALE GENOMIC DNA]</scope>
    <source>
        <strain evidence="3">ATCC 27377 / DSM 6068 / ICPB 4128</strain>
    </source>
</reference>
<proteinExistence type="predicted"/>
<dbReference type="EMBL" id="CP001848">
    <property type="protein sequence ID" value="ADB18828.1"/>
    <property type="molecule type" value="Genomic_DNA"/>
</dbReference>
<keyword evidence="3" id="KW-1185">Reference proteome</keyword>
<accession>D2R3X9</accession>
<organism evidence="2 3">
    <name type="scientific">Pirellula staleyi (strain ATCC 27377 / DSM 6068 / ICPB 4128)</name>
    <name type="common">Pirella staleyi</name>
    <dbReference type="NCBI Taxonomy" id="530564"/>
    <lineage>
        <taxon>Bacteria</taxon>
        <taxon>Pseudomonadati</taxon>
        <taxon>Planctomycetota</taxon>
        <taxon>Planctomycetia</taxon>
        <taxon>Pirellulales</taxon>
        <taxon>Pirellulaceae</taxon>
        <taxon>Pirellula</taxon>
    </lineage>
</organism>
<dbReference type="AlphaFoldDB" id="D2R3X9"/>
<protein>
    <recommendedName>
        <fullName evidence="4">DUF420 domain-containing protein</fullName>
    </recommendedName>
</protein>
<dbReference type="InterPro" id="IPR007352">
    <property type="entry name" value="DUF420"/>
</dbReference>
<keyword evidence="1" id="KW-0812">Transmembrane</keyword>
<dbReference type="eggNOG" id="ENOG5032SVW">
    <property type="taxonomic scope" value="Bacteria"/>
</dbReference>
<dbReference type="Proteomes" id="UP000001887">
    <property type="component" value="Chromosome"/>
</dbReference>
<gene>
    <name evidence="2" type="ordered locus">Psta_4179</name>
</gene>
<dbReference type="HOGENOM" id="CLU_136226_0_0_0"/>
<feature type="transmembrane region" description="Helical" evidence="1">
    <location>
        <begin position="60"/>
        <end position="85"/>
    </location>
</feature>
<feature type="transmembrane region" description="Helical" evidence="1">
    <location>
        <begin position="149"/>
        <end position="172"/>
    </location>
</feature>
<dbReference type="KEGG" id="psl:Psta_4179"/>
<sequence length="176" mass="19484">MNPLMLPLAQQFGGTNGFLGTRGSLMLDVVFLAMFAVVPLLALSIYVVKYRRAYDLHKKLQIVMGTVLLLAVVAFEVDMQFLTVWEERAEPSPYFSSQSKWSCPAGISLLVHLMFAVPTFVLWIVVMVQALRLFASPPKPGKHSLSHMLWGKLAAVGMVGTAVTGWIFYYLAFAAV</sequence>
<feature type="transmembrane region" description="Helical" evidence="1">
    <location>
        <begin position="29"/>
        <end position="48"/>
    </location>
</feature>
<keyword evidence="1" id="KW-1133">Transmembrane helix</keyword>
<dbReference type="Pfam" id="PF04238">
    <property type="entry name" value="DUF420"/>
    <property type="match status" value="1"/>
</dbReference>
<keyword evidence="1" id="KW-0472">Membrane</keyword>